<accession>A0AAQ4DP64</accession>
<dbReference type="Proteomes" id="UP001321473">
    <property type="component" value="Unassembled WGS sequence"/>
</dbReference>
<dbReference type="SUPFAM" id="SSF52047">
    <property type="entry name" value="RNI-like"/>
    <property type="match status" value="1"/>
</dbReference>
<proteinExistence type="predicted"/>
<protein>
    <submittedName>
        <fullName evidence="1">Uncharacterized protein</fullName>
    </submittedName>
</protein>
<feature type="non-terminal residue" evidence="1">
    <location>
        <position position="304"/>
    </location>
</feature>
<keyword evidence="2" id="KW-1185">Reference proteome</keyword>
<dbReference type="InterPro" id="IPR032675">
    <property type="entry name" value="LRR_dom_sf"/>
</dbReference>
<dbReference type="Gene3D" id="3.80.10.10">
    <property type="entry name" value="Ribonuclease Inhibitor"/>
    <property type="match status" value="1"/>
</dbReference>
<evidence type="ECO:0000313" key="1">
    <source>
        <dbReference type="EMBL" id="KAK8764254.1"/>
    </source>
</evidence>
<name>A0AAQ4DP64_AMBAM</name>
<dbReference type="EMBL" id="JARKHS020028462">
    <property type="protein sequence ID" value="KAK8764254.1"/>
    <property type="molecule type" value="Genomic_DNA"/>
</dbReference>
<sequence>MQLLSEVLKSATSLTCLRLCGCELSAEATSNVFAAIQRLLTLQLVELVLDKFVVVTPRGSLDALTEGLSSTVTLKVLKIVDVDVATKLYTSLGTPCRLDCHCGDHLSSLELVFRRRDMHSDIVLALRAYLPLTRSLRRFDIRFPASPHGAHLIIEGIALNNSIEELSLNWLSVSEEDMQVLCDWVARSRRLHSLQLALIDEGDKMVLQKLSTVLKSSYTLMSLGVKQWPGDEAGLNAMNLVRRNYGLVQCASAFILGSSLKRAAVAFELVSWHPQISTVVQRMGSLGAADAALIRESARRLHDE</sequence>
<reference evidence="1 2" key="1">
    <citation type="journal article" date="2023" name="Arcadia Sci">
        <title>De novo assembly of a long-read Amblyomma americanum tick genome.</title>
        <authorList>
            <person name="Chou S."/>
            <person name="Poskanzer K.E."/>
            <person name="Rollins M."/>
            <person name="Thuy-Boun P.S."/>
        </authorList>
    </citation>
    <scope>NUCLEOTIDE SEQUENCE [LARGE SCALE GENOMIC DNA]</scope>
    <source>
        <strain evidence="1">F_SG_1</strain>
        <tissue evidence="1">Salivary glands</tissue>
    </source>
</reference>
<comment type="caution">
    <text evidence="1">The sequence shown here is derived from an EMBL/GenBank/DDBJ whole genome shotgun (WGS) entry which is preliminary data.</text>
</comment>
<evidence type="ECO:0000313" key="2">
    <source>
        <dbReference type="Proteomes" id="UP001321473"/>
    </source>
</evidence>
<gene>
    <name evidence="1" type="ORF">V5799_033137</name>
</gene>
<dbReference type="AlphaFoldDB" id="A0AAQ4DP64"/>
<organism evidence="1 2">
    <name type="scientific">Amblyomma americanum</name>
    <name type="common">Lone star tick</name>
    <dbReference type="NCBI Taxonomy" id="6943"/>
    <lineage>
        <taxon>Eukaryota</taxon>
        <taxon>Metazoa</taxon>
        <taxon>Ecdysozoa</taxon>
        <taxon>Arthropoda</taxon>
        <taxon>Chelicerata</taxon>
        <taxon>Arachnida</taxon>
        <taxon>Acari</taxon>
        <taxon>Parasitiformes</taxon>
        <taxon>Ixodida</taxon>
        <taxon>Ixodoidea</taxon>
        <taxon>Ixodidae</taxon>
        <taxon>Amblyomminae</taxon>
        <taxon>Amblyomma</taxon>
    </lineage>
</organism>